<evidence type="ECO:0008006" key="6">
    <source>
        <dbReference type="Google" id="ProtNLM"/>
    </source>
</evidence>
<comment type="caution">
    <text evidence="4">The sequence shown here is derived from an EMBL/GenBank/DDBJ whole genome shotgun (WGS) entry which is preliminary data.</text>
</comment>
<dbReference type="InterPro" id="IPR058591">
    <property type="entry name" value="Gtf3_N"/>
</dbReference>
<protein>
    <recommendedName>
        <fullName evidence="6">Beta-1,6-galactofuranosyltransferase</fullName>
    </recommendedName>
</protein>
<name>A0ABV3S406_9LACO</name>
<evidence type="ECO:0000259" key="3">
    <source>
        <dbReference type="Pfam" id="PF26337"/>
    </source>
</evidence>
<evidence type="ECO:0000313" key="5">
    <source>
        <dbReference type="Proteomes" id="UP001556617"/>
    </source>
</evidence>
<dbReference type="InterPro" id="IPR058592">
    <property type="entry name" value="Gtf3_C"/>
</dbReference>
<feature type="domain" description="Glucosyltransferase 3-like N-terminal" evidence="2">
    <location>
        <begin position="3"/>
        <end position="149"/>
    </location>
</feature>
<sequence>MTRWMTDIMQRIDPDATFKARKDVSLFAEAIGLRRLSIYRYDSAYESSEAIHARIDGITAGVQPGDTVYYQFPTYNGIRFEKFFVEHMRARGTHIIAVVHDIEFLRFPSVTTFDEIKYLNDFNVVIVHNQHMADILKANGLHVATVNLSIFDYHVNGKIISRETIKKQIVVAGSLNKSVYLKDWQDSIKILAYGLKPEFLVSDQVSYQGALSPDEIVTHLPSGFGLAWDTNSDSYENSEAYAKYNNPHKVSLYIASGLPVIVKKGTAIASVISKYKLGLVVASLHEVADMIDKLQPSELTEMIVRVDHFRQLLTTGYFTKRAIINAEFQLVMGYSDEEAL</sequence>
<evidence type="ECO:0000259" key="2">
    <source>
        <dbReference type="Pfam" id="PF26334"/>
    </source>
</evidence>
<dbReference type="Pfam" id="PF26337">
    <property type="entry name" value="Gtf3_C"/>
    <property type="match status" value="1"/>
</dbReference>
<dbReference type="Pfam" id="PF26334">
    <property type="entry name" value="Gtf3_N"/>
    <property type="match status" value="1"/>
</dbReference>
<dbReference type="RefSeq" id="WP_367974764.1">
    <property type="nucleotide sequence ID" value="NZ_JBFPEQ010000001.1"/>
</dbReference>
<evidence type="ECO:0000256" key="1">
    <source>
        <dbReference type="ARBA" id="ARBA00022679"/>
    </source>
</evidence>
<dbReference type="Proteomes" id="UP001556617">
    <property type="component" value="Unassembled WGS sequence"/>
</dbReference>
<proteinExistence type="predicted"/>
<organism evidence="4 5">
    <name type="scientific">Leuconostoc aquikimchii</name>
    <dbReference type="NCBI Taxonomy" id="3236804"/>
    <lineage>
        <taxon>Bacteria</taxon>
        <taxon>Bacillati</taxon>
        <taxon>Bacillota</taxon>
        <taxon>Bacilli</taxon>
        <taxon>Lactobacillales</taxon>
        <taxon>Lactobacillaceae</taxon>
        <taxon>Leuconostoc</taxon>
    </lineage>
</organism>
<dbReference type="Gene3D" id="3.40.50.2000">
    <property type="entry name" value="Glycogen Phosphorylase B"/>
    <property type="match status" value="2"/>
</dbReference>
<reference evidence="4 5" key="1">
    <citation type="submission" date="2024-07" db="EMBL/GenBank/DDBJ databases">
        <authorList>
            <person name="Yun M."/>
        </authorList>
    </citation>
    <scope>NUCLEOTIDE SEQUENCE [LARGE SCALE GENOMIC DNA]</scope>
    <source>
        <strain evidence="4 5">MS01</strain>
    </source>
</reference>
<feature type="domain" description="Glucosyltransferase 3-like C-terminal" evidence="3">
    <location>
        <begin position="169"/>
        <end position="326"/>
    </location>
</feature>
<gene>
    <name evidence="4" type="ORF">AB3K24_07385</name>
</gene>
<keyword evidence="5" id="KW-1185">Reference proteome</keyword>
<dbReference type="EMBL" id="JBFPER010000001">
    <property type="protein sequence ID" value="MEX0381173.1"/>
    <property type="molecule type" value="Genomic_DNA"/>
</dbReference>
<accession>A0ABV3S406</accession>
<keyword evidence="1" id="KW-0808">Transferase</keyword>
<evidence type="ECO:0000313" key="4">
    <source>
        <dbReference type="EMBL" id="MEX0381173.1"/>
    </source>
</evidence>
<dbReference type="PIRSF" id="PIRSF007023">
    <property type="entry name" value="UDP-Galf_transf"/>
    <property type="match status" value="1"/>
</dbReference>